<evidence type="ECO:0000256" key="6">
    <source>
        <dbReference type="ARBA" id="ARBA00023121"/>
    </source>
</evidence>
<evidence type="ECO:0000259" key="13">
    <source>
        <dbReference type="SMART" id="SM00760"/>
    </source>
</evidence>
<dbReference type="InterPro" id="IPR003593">
    <property type="entry name" value="AAA+_ATPase"/>
</dbReference>
<dbReference type="NCBIfam" id="TIGR00362">
    <property type="entry name" value="DnaA"/>
    <property type="match status" value="1"/>
</dbReference>
<dbReference type="CDD" id="cd00009">
    <property type="entry name" value="AAA"/>
    <property type="match status" value="1"/>
</dbReference>
<comment type="function">
    <text evidence="8 10">Plays an essential role in the initiation and regulation of chromosomal replication. ATP-DnaA binds to the origin of replication (oriC) to initiate formation of the DNA replication initiation complex once per cell cycle. Binds the DnaA box (a 9 base pair repeat at the origin) and separates the double-stranded (ds)DNA. Forms a right-handed helical filament on oriC DNA; dsDNA binds to the exterior of the filament while single-stranded (ss)DNA is stabiized in the filament's interior. The ATP-DnaA-oriC complex binds and stabilizes one strand of the AT-rich DNA unwinding element (DUE), permitting loading of DNA polymerase. After initiation quickly degrades to an ADP-DnaA complex that is not apt for DNA replication. Binds acidic phospholipids.</text>
</comment>
<comment type="caution">
    <text evidence="8">Lacks conserved residue(s) required for the propagation of feature annotation.</text>
</comment>
<dbReference type="Gene3D" id="3.40.50.300">
    <property type="entry name" value="P-loop containing nucleotide triphosphate hydrolases"/>
    <property type="match status" value="1"/>
</dbReference>
<feature type="domain" description="AAA+ ATPase" evidence="12">
    <location>
        <begin position="150"/>
        <end position="278"/>
    </location>
</feature>
<dbReference type="Gene3D" id="3.30.300.180">
    <property type="match status" value="1"/>
</dbReference>
<comment type="subunit">
    <text evidence="8">Oligomerizes as a right-handed, spiral filament on DNA at oriC.</text>
</comment>
<dbReference type="SMART" id="SM00382">
    <property type="entry name" value="AAA"/>
    <property type="match status" value="1"/>
</dbReference>
<reference evidence="14" key="1">
    <citation type="submission" date="2017-05" db="EMBL/GenBank/DDBJ databases">
        <authorList>
            <person name="Varghese N."/>
            <person name="Submissions S."/>
        </authorList>
    </citation>
    <scope>NUCLEOTIDE SEQUENCE</scope>
    <source>
        <strain evidence="14">Su22</strain>
    </source>
</reference>
<dbReference type="GO" id="GO:0003688">
    <property type="term" value="F:DNA replication origin binding"/>
    <property type="evidence" value="ECO:0007669"/>
    <property type="project" value="UniProtKB-UniRule"/>
</dbReference>
<dbReference type="AlphaFoldDB" id="A0AA46AJA1"/>
<evidence type="ECO:0000313" key="14">
    <source>
        <dbReference type="EMBL" id="SMP58361.1"/>
    </source>
</evidence>
<evidence type="ECO:0000256" key="8">
    <source>
        <dbReference type="HAMAP-Rule" id="MF_00377"/>
    </source>
</evidence>
<feature type="binding site" evidence="8">
    <location>
        <position position="163"/>
    </location>
    <ligand>
        <name>ATP</name>
        <dbReference type="ChEBI" id="CHEBI:30616"/>
    </ligand>
</feature>
<dbReference type="InterPro" id="IPR018312">
    <property type="entry name" value="Chromosome_initiator_DnaA_CS"/>
</dbReference>
<dbReference type="Proteomes" id="UP001158066">
    <property type="component" value="Unassembled WGS sequence"/>
</dbReference>
<dbReference type="InterPro" id="IPR020591">
    <property type="entry name" value="Chromosome_initiator_DnaA-like"/>
</dbReference>
<evidence type="ECO:0000256" key="2">
    <source>
        <dbReference type="ARBA" id="ARBA00022490"/>
    </source>
</evidence>
<feature type="binding site" evidence="8">
    <location>
        <position position="161"/>
    </location>
    <ligand>
        <name>ATP</name>
        <dbReference type="ChEBI" id="CHEBI:30616"/>
    </ligand>
</feature>
<dbReference type="Gene3D" id="1.10.8.60">
    <property type="match status" value="1"/>
</dbReference>
<dbReference type="SMART" id="SM00760">
    <property type="entry name" value="Bac_DnaA_C"/>
    <property type="match status" value="1"/>
</dbReference>
<dbReference type="InterPro" id="IPR038454">
    <property type="entry name" value="DnaA_N_sf"/>
</dbReference>
<keyword evidence="4 8" id="KW-0547">Nucleotide-binding</keyword>
<feature type="domain" description="Chromosomal replication initiator DnaA C-terminal" evidence="13">
    <location>
        <begin position="361"/>
        <end position="430"/>
    </location>
</feature>
<dbReference type="InterPro" id="IPR013317">
    <property type="entry name" value="DnaA_dom"/>
</dbReference>
<organism evidence="14 15">
    <name type="scientific">Anoxynatronum buryatiense</name>
    <dbReference type="NCBI Taxonomy" id="489973"/>
    <lineage>
        <taxon>Bacteria</taxon>
        <taxon>Bacillati</taxon>
        <taxon>Bacillota</taxon>
        <taxon>Clostridia</taxon>
        <taxon>Eubacteriales</taxon>
        <taxon>Clostridiaceae</taxon>
        <taxon>Anoxynatronum</taxon>
    </lineage>
</organism>
<feature type="region of interest" description="Domain I, interacts with DnaA modulators" evidence="8">
    <location>
        <begin position="1"/>
        <end position="92"/>
    </location>
</feature>
<dbReference type="GO" id="GO:0006270">
    <property type="term" value="P:DNA replication initiation"/>
    <property type="evidence" value="ECO:0007669"/>
    <property type="project" value="UniProtKB-UniRule"/>
</dbReference>
<feature type="binding site" evidence="8">
    <location>
        <position position="165"/>
    </location>
    <ligand>
        <name>ATP</name>
        <dbReference type="ChEBI" id="CHEBI:30616"/>
    </ligand>
</feature>
<dbReference type="GO" id="GO:0005737">
    <property type="term" value="C:cytoplasm"/>
    <property type="evidence" value="ECO:0007669"/>
    <property type="project" value="UniProtKB-SubCell"/>
</dbReference>
<dbReference type="PANTHER" id="PTHR30050">
    <property type="entry name" value="CHROMOSOMAL REPLICATION INITIATOR PROTEIN DNAA"/>
    <property type="match status" value="1"/>
</dbReference>
<keyword evidence="3 8" id="KW-0235">DNA replication</keyword>
<comment type="domain">
    <text evidence="8">Domain I is involved in oligomerization and binding regulators, domain II is flexibile and of varying length in different bacteria, domain III forms the AAA+ region, while domain IV binds dsDNA.</text>
</comment>
<comment type="similarity">
    <text evidence="1 8 11">Belongs to the DnaA family.</text>
</comment>
<evidence type="ECO:0000256" key="4">
    <source>
        <dbReference type="ARBA" id="ARBA00022741"/>
    </source>
</evidence>
<keyword evidence="15" id="KW-1185">Reference proteome</keyword>
<feature type="region of interest" description="Domain IV, binds dsDNA" evidence="8">
    <location>
        <begin position="334"/>
        <end position="455"/>
    </location>
</feature>
<gene>
    <name evidence="8" type="primary">dnaA</name>
    <name evidence="14" type="ORF">SAMN06296020_10769</name>
</gene>
<comment type="subcellular location">
    <subcellularLocation>
        <location evidence="8">Cytoplasm</location>
    </subcellularLocation>
</comment>
<dbReference type="Pfam" id="PF00308">
    <property type="entry name" value="Bac_DnaA"/>
    <property type="match status" value="1"/>
</dbReference>
<dbReference type="GO" id="GO:0005524">
    <property type="term" value="F:ATP binding"/>
    <property type="evidence" value="ECO:0007669"/>
    <property type="project" value="UniProtKB-UniRule"/>
</dbReference>
<evidence type="ECO:0000256" key="5">
    <source>
        <dbReference type="ARBA" id="ARBA00022840"/>
    </source>
</evidence>
<keyword evidence="5 8" id="KW-0067">ATP-binding</keyword>
<dbReference type="Pfam" id="PF11638">
    <property type="entry name" value="DnaA_N"/>
    <property type="match status" value="1"/>
</dbReference>
<dbReference type="Pfam" id="PF08299">
    <property type="entry name" value="Bac_DnaA_C"/>
    <property type="match status" value="1"/>
</dbReference>
<dbReference type="SUPFAM" id="SSF48295">
    <property type="entry name" value="TrpR-like"/>
    <property type="match status" value="1"/>
</dbReference>
<evidence type="ECO:0000313" key="15">
    <source>
        <dbReference type="Proteomes" id="UP001158066"/>
    </source>
</evidence>
<keyword evidence="2 8" id="KW-0963">Cytoplasm</keyword>
<sequence length="455" mass="52308">MSQDRYLQQVWTEALSLIEPEMNDTSFNTWIGVIEPLRVVPGENRIVLEVPSTFIKNILSERYHILIKNTIQRVTSRAYEISFQSPEDVPEEIVTAPPSVAERHEVSSIPLQTSIGNLNPKYVFETFVVGNSNRFAHAASLAVAEAPAKAYNPLFIYGGVGLGKTHLMHAIGHYILQHNPAMKVFYASSESFTNELINSIRDDRNIEFRNKYRNVDVLLIDDIQFIANKERTQEEFFHTFNALHQYNKQIIISSDRPPKEIPTLEERLRSRFEWGLIGDIQPPDYETRIAILRKKAEMEQIRVPDEVLLYIAKKIQSNIRELEGALNRIVVQCSLNNNEITLEAAGETINDIFSTKSRQVTVSFIKEYVSGQYNIKLEEIDSAKRTRSIAFPRQIAMYLTRELTDLSLPKIGSEFGNRDHTTVMHAHEKIVTEMRSDDSLKHRIEKMMEEIRGTD</sequence>
<dbReference type="GO" id="GO:0008289">
    <property type="term" value="F:lipid binding"/>
    <property type="evidence" value="ECO:0007669"/>
    <property type="project" value="UniProtKB-KW"/>
</dbReference>
<dbReference type="EMBL" id="FXUF01000007">
    <property type="protein sequence ID" value="SMP58361.1"/>
    <property type="molecule type" value="Genomic_DNA"/>
</dbReference>
<dbReference type="InterPro" id="IPR024633">
    <property type="entry name" value="DnaA_N_dom"/>
</dbReference>
<evidence type="ECO:0000256" key="1">
    <source>
        <dbReference type="ARBA" id="ARBA00006583"/>
    </source>
</evidence>
<evidence type="ECO:0000256" key="11">
    <source>
        <dbReference type="RuleBase" id="RU004227"/>
    </source>
</evidence>
<evidence type="ECO:0000256" key="9">
    <source>
        <dbReference type="NCBIfam" id="TIGR00362"/>
    </source>
</evidence>
<dbReference type="InterPro" id="IPR013159">
    <property type="entry name" value="DnaA_C"/>
</dbReference>
<dbReference type="GO" id="GO:0005886">
    <property type="term" value="C:plasma membrane"/>
    <property type="evidence" value="ECO:0007669"/>
    <property type="project" value="TreeGrafter"/>
</dbReference>
<dbReference type="RefSeq" id="WP_283409396.1">
    <property type="nucleotide sequence ID" value="NZ_FXUF01000007.1"/>
</dbReference>
<dbReference type="HAMAP" id="MF_00377">
    <property type="entry name" value="DnaA_bact"/>
    <property type="match status" value="1"/>
</dbReference>
<accession>A0AA46AJA1</accession>
<dbReference type="PROSITE" id="PS01008">
    <property type="entry name" value="DNAA"/>
    <property type="match status" value="1"/>
</dbReference>
<name>A0AA46AJA1_9CLOT</name>
<dbReference type="PANTHER" id="PTHR30050:SF2">
    <property type="entry name" value="CHROMOSOMAL REPLICATION INITIATOR PROTEIN DNAA"/>
    <property type="match status" value="1"/>
</dbReference>
<dbReference type="CDD" id="cd06571">
    <property type="entry name" value="Bac_DnaA_C"/>
    <property type="match status" value="1"/>
</dbReference>
<keyword evidence="6 8" id="KW-0446">Lipid-binding</keyword>
<evidence type="ECO:0000256" key="7">
    <source>
        <dbReference type="ARBA" id="ARBA00023125"/>
    </source>
</evidence>
<dbReference type="InterPro" id="IPR027417">
    <property type="entry name" value="P-loop_NTPase"/>
</dbReference>
<dbReference type="SUPFAM" id="SSF52540">
    <property type="entry name" value="P-loop containing nucleoside triphosphate hydrolases"/>
    <property type="match status" value="1"/>
</dbReference>
<comment type="caution">
    <text evidence="14">The sequence shown here is derived from an EMBL/GenBank/DDBJ whole genome shotgun (WGS) entry which is preliminary data.</text>
</comment>
<dbReference type="Gene3D" id="1.10.1750.10">
    <property type="match status" value="1"/>
</dbReference>
<feature type="region of interest" description="Domain III, AAA+ region" evidence="8">
    <location>
        <begin position="117"/>
        <end position="333"/>
    </location>
</feature>
<dbReference type="PRINTS" id="PR00051">
    <property type="entry name" value="DNAA"/>
</dbReference>
<keyword evidence="7 8" id="KW-0238">DNA-binding</keyword>
<dbReference type="FunFam" id="3.40.50.300:FF:000150">
    <property type="entry name" value="Chromosomal replication initiator protein DnaA"/>
    <property type="match status" value="1"/>
</dbReference>
<proteinExistence type="inferred from homology"/>
<dbReference type="InterPro" id="IPR010921">
    <property type="entry name" value="Trp_repressor/repl_initiator"/>
</dbReference>
<protein>
    <recommendedName>
        <fullName evidence="8 9">Chromosomal replication initiator protein DnaA</fullName>
    </recommendedName>
</protein>
<evidence type="ECO:0000259" key="12">
    <source>
        <dbReference type="SMART" id="SM00382"/>
    </source>
</evidence>
<dbReference type="GO" id="GO:0006275">
    <property type="term" value="P:regulation of DNA replication"/>
    <property type="evidence" value="ECO:0007669"/>
    <property type="project" value="UniProtKB-UniRule"/>
</dbReference>
<feature type="binding site" evidence="8">
    <location>
        <position position="164"/>
    </location>
    <ligand>
        <name>ATP</name>
        <dbReference type="ChEBI" id="CHEBI:30616"/>
    </ligand>
</feature>
<dbReference type="FunFam" id="1.10.8.60:FF:000003">
    <property type="entry name" value="Chromosomal replication initiator protein DnaA"/>
    <property type="match status" value="1"/>
</dbReference>
<evidence type="ECO:0000256" key="10">
    <source>
        <dbReference type="RuleBase" id="RU000577"/>
    </source>
</evidence>
<evidence type="ECO:0000256" key="3">
    <source>
        <dbReference type="ARBA" id="ARBA00022705"/>
    </source>
</evidence>
<dbReference type="InterPro" id="IPR001957">
    <property type="entry name" value="Chromosome_initiator_DnaA"/>
</dbReference>
<dbReference type="NCBIfam" id="NF010686">
    <property type="entry name" value="PRK14086.1"/>
    <property type="match status" value="1"/>
</dbReference>